<dbReference type="GO" id="GO:0000976">
    <property type="term" value="F:transcription cis-regulatory region binding"/>
    <property type="evidence" value="ECO:0007669"/>
    <property type="project" value="TreeGrafter"/>
</dbReference>
<organism evidence="6 7">
    <name type="scientific">Herbaspirillum rubrisubalbicans Os34</name>
    <dbReference type="NCBI Taxonomy" id="1235827"/>
    <lineage>
        <taxon>Bacteria</taxon>
        <taxon>Pseudomonadati</taxon>
        <taxon>Pseudomonadota</taxon>
        <taxon>Betaproteobacteria</taxon>
        <taxon>Burkholderiales</taxon>
        <taxon>Oxalobacteraceae</taxon>
        <taxon>Herbaspirillum</taxon>
    </lineage>
</organism>
<dbReference type="EMBL" id="CP008956">
    <property type="protein sequence ID" value="QJQ02168.1"/>
    <property type="molecule type" value="Genomic_DNA"/>
</dbReference>
<dbReference type="FunFam" id="1.10.10.60:FF:000141">
    <property type="entry name" value="TetR family transcriptional regulator"/>
    <property type="match status" value="1"/>
</dbReference>
<sequence>MRQCRNSDFYLAFELKMAAFASISAYNFGLAATTASLTGKSMRKKSEERRQAMIDIAAEVFNEIGFEGASMAEISARVGGSKATLYNYFSSKEEIFVEVMVKQVGCQFEELFMALRNEDDVRGGLLRLADHYLAVVFRPEVIAVKRLGSYYAGKSELGPMLYERGPKRGWTRIAEFLKVKMDEGKLHPGDAWIAAMQFRALMEAEWMEMRMLNVVTEIAPKQLQASARRAVEAFMYLYQPR</sequence>
<evidence type="ECO:0000313" key="7">
    <source>
        <dbReference type="Proteomes" id="UP000501648"/>
    </source>
</evidence>
<dbReference type="Gene3D" id="1.10.10.60">
    <property type="entry name" value="Homeodomain-like"/>
    <property type="match status" value="1"/>
</dbReference>
<accession>A0A6M3ZUB5</accession>
<dbReference type="InterPro" id="IPR050109">
    <property type="entry name" value="HTH-type_TetR-like_transc_reg"/>
</dbReference>
<dbReference type="PANTHER" id="PTHR30055:SF119">
    <property type="entry name" value="NALC"/>
    <property type="match status" value="1"/>
</dbReference>
<evidence type="ECO:0000313" key="6">
    <source>
        <dbReference type="EMBL" id="QJQ02168.1"/>
    </source>
</evidence>
<reference evidence="6 7" key="1">
    <citation type="journal article" date="2012" name="J. Bacteriol.">
        <title>Genome sequence of the pathogenic Herbaspirillum seropedicae strain Os34, isolated from rice roots.</title>
        <authorList>
            <person name="Ye W."/>
            <person name="Ye S."/>
            <person name="Liu J."/>
            <person name="Chang S."/>
            <person name="Chen M."/>
            <person name="Zhu B."/>
            <person name="Guo L."/>
            <person name="An Q."/>
        </authorList>
    </citation>
    <scope>NUCLEOTIDE SEQUENCE [LARGE SCALE GENOMIC DNA]</scope>
    <source>
        <strain evidence="6 7">Os34</strain>
    </source>
</reference>
<dbReference type="Pfam" id="PF14246">
    <property type="entry name" value="TetR_C_7"/>
    <property type="match status" value="1"/>
</dbReference>
<evidence type="ECO:0000256" key="2">
    <source>
        <dbReference type="ARBA" id="ARBA00023125"/>
    </source>
</evidence>
<dbReference type="PROSITE" id="PS50977">
    <property type="entry name" value="HTH_TETR_2"/>
    <property type="match status" value="1"/>
</dbReference>
<proteinExistence type="predicted"/>
<gene>
    <name evidence="6" type="ORF">C798_18600</name>
</gene>
<dbReference type="Gene3D" id="1.10.357.10">
    <property type="entry name" value="Tetracycline Repressor, domain 2"/>
    <property type="match status" value="1"/>
</dbReference>
<evidence type="ECO:0000256" key="3">
    <source>
        <dbReference type="ARBA" id="ARBA00023163"/>
    </source>
</evidence>
<dbReference type="Pfam" id="PF00440">
    <property type="entry name" value="TetR_N"/>
    <property type="match status" value="1"/>
</dbReference>
<dbReference type="SUPFAM" id="SSF46689">
    <property type="entry name" value="Homeodomain-like"/>
    <property type="match status" value="1"/>
</dbReference>
<feature type="domain" description="HTH tetR-type" evidence="5">
    <location>
        <begin position="47"/>
        <end position="107"/>
    </location>
</feature>
<protein>
    <submittedName>
        <fullName evidence="6">TetR/AcrR family transcriptional regulator</fullName>
    </submittedName>
</protein>
<keyword evidence="3" id="KW-0804">Transcription</keyword>
<dbReference type="AlphaFoldDB" id="A0A6M3ZUB5"/>
<dbReference type="InterPro" id="IPR039536">
    <property type="entry name" value="TetR_C_Proteobacteria"/>
</dbReference>
<dbReference type="InterPro" id="IPR001647">
    <property type="entry name" value="HTH_TetR"/>
</dbReference>
<evidence type="ECO:0000256" key="1">
    <source>
        <dbReference type="ARBA" id="ARBA00023015"/>
    </source>
</evidence>
<keyword evidence="2 4" id="KW-0238">DNA-binding</keyword>
<evidence type="ECO:0000256" key="4">
    <source>
        <dbReference type="PROSITE-ProRule" id="PRU00335"/>
    </source>
</evidence>
<dbReference type="PANTHER" id="PTHR30055">
    <property type="entry name" value="HTH-TYPE TRANSCRIPTIONAL REGULATOR RUTR"/>
    <property type="match status" value="1"/>
</dbReference>
<feature type="DNA-binding region" description="H-T-H motif" evidence="4">
    <location>
        <begin position="70"/>
        <end position="89"/>
    </location>
</feature>
<name>A0A6M3ZUB5_9BURK</name>
<dbReference type="InterPro" id="IPR009057">
    <property type="entry name" value="Homeodomain-like_sf"/>
</dbReference>
<evidence type="ECO:0000259" key="5">
    <source>
        <dbReference type="PROSITE" id="PS50977"/>
    </source>
</evidence>
<dbReference type="Proteomes" id="UP000501648">
    <property type="component" value="Chromosome"/>
</dbReference>
<dbReference type="PRINTS" id="PR00455">
    <property type="entry name" value="HTHTETR"/>
</dbReference>
<keyword evidence="1" id="KW-0805">Transcription regulation</keyword>
<dbReference type="GO" id="GO:0003700">
    <property type="term" value="F:DNA-binding transcription factor activity"/>
    <property type="evidence" value="ECO:0007669"/>
    <property type="project" value="TreeGrafter"/>
</dbReference>